<evidence type="ECO:0008006" key="10">
    <source>
        <dbReference type="Google" id="ProtNLM"/>
    </source>
</evidence>
<evidence type="ECO:0000256" key="2">
    <source>
        <dbReference type="ARBA" id="ARBA00023015"/>
    </source>
</evidence>
<sequence length="210" mass="23376">MIHVSNAADTSAVLTTLSGSPSDVPHLRAFTTALARGDDPAWAAFHRDYGPALFRQLLATTRGDHALASEALQQTYLRVARHVRPCDSDTMFAAWLRTVARSALHDCLRKRRSFWQLLQRRHADPSDKLSDEPAPADDDRTLAALDAALARLSPDDRALLEAKYFSGTDVRSLADRLAISPKAAESRLTRARAELRRLLETSLRHDTEIR</sequence>
<keyword evidence="5" id="KW-0804">Transcription</keyword>
<evidence type="ECO:0000259" key="7">
    <source>
        <dbReference type="Pfam" id="PF08281"/>
    </source>
</evidence>
<evidence type="ECO:0000313" key="8">
    <source>
        <dbReference type="EMBL" id="ATC65444.1"/>
    </source>
</evidence>
<dbReference type="Gene3D" id="1.10.1740.10">
    <property type="match status" value="1"/>
</dbReference>
<evidence type="ECO:0000259" key="6">
    <source>
        <dbReference type="Pfam" id="PF04542"/>
    </source>
</evidence>
<dbReference type="GO" id="GO:0006352">
    <property type="term" value="P:DNA-templated transcription initiation"/>
    <property type="evidence" value="ECO:0007669"/>
    <property type="project" value="InterPro"/>
</dbReference>
<dbReference type="NCBIfam" id="TIGR02937">
    <property type="entry name" value="sigma70-ECF"/>
    <property type="match status" value="1"/>
</dbReference>
<evidence type="ECO:0000256" key="5">
    <source>
        <dbReference type="ARBA" id="ARBA00023163"/>
    </source>
</evidence>
<dbReference type="Gene3D" id="1.10.10.10">
    <property type="entry name" value="Winged helix-like DNA-binding domain superfamily/Winged helix DNA-binding domain"/>
    <property type="match status" value="1"/>
</dbReference>
<dbReference type="GO" id="GO:0003677">
    <property type="term" value="F:DNA binding"/>
    <property type="evidence" value="ECO:0007669"/>
    <property type="project" value="UniProtKB-KW"/>
</dbReference>
<dbReference type="Pfam" id="PF08281">
    <property type="entry name" value="Sigma70_r4_2"/>
    <property type="match status" value="1"/>
</dbReference>
<proteinExistence type="inferred from homology"/>
<protein>
    <recommendedName>
        <fullName evidence="10">RNA polymerase subunit sigma-24</fullName>
    </recommendedName>
</protein>
<dbReference type="EMBL" id="CP023344">
    <property type="protein sequence ID" value="ATC65444.1"/>
    <property type="molecule type" value="Genomic_DNA"/>
</dbReference>
<dbReference type="SUPFAM" id="SSF88659">
    <property type="entry name" value="Sigma3 and sigma4 domains of RNA polymerase sigma factors"/>
    <property type="match status" value="1"/>
</dbReference>
<evidence type="ECO:0000256" key="1">
    <source>
        <dbReference type="ARBA" id="ARBA00010641"/>
    </source>
</evidence>
<dbReference type="Proteomes" id="UP000217265">
    <property type="component" value="Chromosome"/>
</dbReference>
<dbReference type="InterPro" id="IPR039425">
    <property type="entry name" value="RNA_pol_sigma-70-like"/>
</dbReference>
<dbReference type="InterPro" id="IPR013324">
    <property type="entry name" value="RNA_pol_sigma_r3/r4-like"/>
</dbReference>
<dbReference type="SUPFAM" id="SSF88946">
    <property type="entry name" value="Sigma2 domain of RNA polymerase sigma factors"/>
    <property type="match status" value="1"/>
</dbReference>
<dbReference type="RefSeq" id="WP_096057073.1">
    <property type="nucleotide sequence ID" value="NZ_CP023344.1"/>
</dbReference>
<dbReference type="InterPro" id="IPR007627">
    <property type="entry name" value="RNA_pol_sigma70_r2"/>
</dbReference>
<dbReference type="OrthoDB" id="198135at2"/>
<dbReference type="AlphaFoldDB" id="A0A290QA98"/>
<dbReference type="Pfam" id="PF04542">
    <property type="entry name" value="Sigma70_r2"/>
    <property type="match status" value="1"/>
</dbReference>
<accession>A0A290QA98</accession>
<keyword evidence="9" id="KW-1185">Reference proteome</keyword>
<keyword evidence="2" id="KW-0805">Transcription regulation</keyword>
<name>A0A290QA98_9BACT</name>
<dbReference type="InterPro" id="IPR014284">
    <property type="entry name" value="RNA_pol_sigma-70_dom"/>
</dbReference>
<comment type="similarity">
    <text evidence="1">Belongs to the sigma-70 factor family. ECF subfamily.</text>
</comment>
<dbReference type="GO" id="GO:0016987">
    <property type="term" value="F:sigma factor activity"/>
    <property type="evidence" value="ECO:0007669"/>
    <property type="project" value="UniProtKB-KW"/>
</dbReference>
<dbReference type="KEGG" id="vbh:CMV30_16655"/>
<dbReference type="InterPro" id="IPR036388">
    <property type="entry name" value="WH-like_DNA-bd_sf"/>
</dbReference>
<keyword evidence="4" id="KW-0238">DNA-binding</keyword>
<keyword evidence="3" id="KW-0731">Sigma factor</keyword>
<dbReference type="InterPro" id="IPR013325">
    <property type="entry name" value="RNA_pol_sigma_r2"/>
</dbReference>
<gene>
    <name evidence="8" type="ORF">CMV30_16655</name>
</gene>
<evidence type="ECO:0000256" key="4">
    <source>
        <dbReference type="ARBA" id="ARBA00023125"/>
    </source>
</evidence>
<dbReference type="PANTHER" id="PTHR43133:SF8">
    <property type="entry name" value="RNA POLYMERASE SIGMA FACTOR HI_1459-RELATED"/>
    <property type="match status" value="1"/>
</dbReference>
<evidence type="ECO:0000256" key="3">
    <source>
        <dbReference type="ARBA" id="ARBA00023082"/>
    </source>
</evidence>
<reference evidence="8 9" key="1">
    <citation type="submission" date="2017-09" db="EMBL/GenBank/DDBJ databases">
        <title>Complete genome sequence of Verrucomicrobial strain HZ-65, isolated from freshwater.</title>
        <authorList>
            <person name="Choi A."/>
        </authorList>
    </citation>
    <scope>NUCLEOTIDE SEQUENCE [LARGE SCALE GENOMIC DNA]</scope>
    <source>
        <strain evidence="8 9">HZ-65</strain>
    </source>
</reference>
<feature type="domain" description="RNA polymerase sigma-70 region 2" evidence="6">
    <location>
        <begin position="47"/>
        <end position="112"/>
    </location>
</feature>
<dbReference type="PANTHER" id="PTHR43133">
    <property type="entry name" value="RNA POLYMERASE ECF-TYPE SIGMA FACTO"/>
    <property type="match status" value="1"/>
</dbReference>
<dbReference type="InterPro" id="IPR013249">
    <property type="entry name" value="RNA_pol_sigma70_r4_t2"/>
</dbReference>
<organism evidence="8 9">
    <name type="scientific">Nibricoccus aquaticus</name>
    <dbReference type="NCBI Taxonomy" id="2576891"/>
    <lineage>
        <taxon>Bacteria</taxon>
        <taxon>Pseudomonadati</taxon>
        <taxon>Verrucomicrobiota</taxon>
        <taxon>Opitutia</taxon>
        <taxon>Opitutales</taxon>
        <taxon>Opitutaceae</taxon>
        <taxon>Nibricoccus</taxon>
    </lineage>
</organism>
<feature type="domain" description="RNA polymerase sigma factor 70 region 4 type 2" evidence="7">
    <location>
        <begin position="143"/>
        <end position="195"/>
    </location>
</feature>
<evidence type="ECO:0000313" key="9">
    <source>
        <dbReference type="Proteomes" id="UP000217265"/>
    </source>
</evidence>